<dbReference type="AlphaFoldDB" id="A0A1G9Y777"/>
<dbReference type="Pfam" id="PF08843">
    <property type="entry name" value="AbiEii"/>
    <property type="match status" value="1"/>
</dbReference>
<dbReference type="InterPro" id="IPR014942">
    <property type="entry name" value="AbiEii"/>
</dbReference>
<dbReference type="RefSeq" id="WP_089702652.1">
    <property type="nucleotide sequence ID" value="NZ_FNII01000002.1"/>
</dbReference>
<accession>A0A1G9Y777</accession>
<organism evidence="1 2">
    <name type="scientific">Vreelandella arcis</name>
    <dbReference type="NCBI Taxonomy" id="416873"/>
    <lineage>
        <taxon>Bacteria</taxon>
        <taxon>Pseudomonadati</taxon>
        <taxon>Pseudomonadota</taxon>
        <taxon>Gammaproteobacteria</taxon>
        <taxon>Oceanospirillales</taxon>
        <taxon>Halomonadaceae</taxon>
        <taxon>Vreelandella</taxon>
    </lineage>
</organism>
<keyword evidence="1" id="KW-0808">Transferase</keyword>
<proteinExistence type="predicted"/>
<dbReference type="EMBL" id="FNII01000002">
    <property type="protein sequence ID" value="SDN04939.1"/>
    <property type="molecule type" value="Genomic_DNA"/>
</dbReference>
<name>A0A1G9Y777_9GAMM</name>
<gene>
    <name evidence="1" type="ORF">SAMN04487951_10237</name>
</gene>
<sequence length="301" mass="34043">MAQNITASVRQKLLNKSREEKRPFQELLQYYAMERFLYRLSQSTHKRSFTLKGALLLWVMQGPDIRPTRDIDMLGQTSNRPEAILAQVSDVIATGVVDDGLSFDSNTLKAEAITEDADYQGIRVTFTGLLGNATIPMQLDIGFGDIIFPLPSWQTFPALLDFPTDRILCYSPESSIAEKFQAMIKLGELNSRMKDFYDIWSLSRQHSFTLSNLAGAITRTFTNRHTELPETNPFSTAFVDSKQPQWQAFRKRLGQPHVPEAFSEVVAAVLEFLAPVIEKTAADPVQKFWHPPGPWSRQVDG</sequence>
<dbReference type="GO" id="GO:0016740">
    <property type="term" value="F:transferase activity"/>
    <property type="evidence" value="ECO:0007669"/>
    <property type="project" value="UniProtKB-KW"/>
</dbReference>
<evidence type="ECO:0000313" key="2">
    <source>
        <dbReference type="Proteomes" id="UP000199677"/>
    </source>
</evidence>
<evidence type="ECO:0000313" key="1">
    <source>
        <dbReference type="EMBL" id="SDN04939.1"/>
    </source>
</evidence>
<dbReference type="STRING" id="416873.SAMN04487951_10237"/>
<dbReference type="OrthoDB" id="9808443at2"/>
<dbReference type="Proteomes" id="UP000199677">
    <property type="component" value="Unassembled WGS sequence"/>
</dbReference>
<protein>
    <submittedName>
        <fullName evidence="1">Nucleotidyl transferase AbiEii toxin, Type IV TA system</fullName>
    </submittedName>
</protein>
<reference evidence="2" key="1">
    <citation type="submission" date="2016-10" db="EMBL/GenBank/DDBJ databases">
        <authorList>
            <person name="Varghese N."/>
            <person name="Submissions S."/>
        </authorList>
    </citation>
    <scope>NUCLEOTIDE SEQUENCE [LARGE SCALE GENOMIC DNA]</scope>
    <source>
        <strain evidence="2">CGMCC 1.6494</strain>
    </source>
</reference>
<keyword evidence="2" id="KW-1185">Reference proteome</keyword>